<dbReference type="EMBL" id="JAQJAC010000002">
    <property type="protein sequence ID" value="KAJ5596914.1"/>
    <property type="molecule type" value="Genomic_DNA"/>
</dbReference>
<dbReference type="AlphaFoldDB" id="A0AAD6DZ73"/>
<name>A0AAD6DZ73_9EURO</name>
<accession>A0AAD6DZ73</accession>
<gene>
    <name evidence="1" type="ORF">N7450_003372</name>
</gene>
<protein>
    <submittedName>
        <fullName evidence="1">Uncharacterized protein</fullName>
    </submittedName>
</protein>
<evidence type="ECO:0000313" key="1">
    <source>
        <dbReference type="EMBL" id="KAJ5596914.1"/>
    </source>
</evidence>
<reference evidence="1 2" key="1">
    <citation type="journal article" date="2023" name="IMA Fungus">
        <title>Comparative genomic study of the Penicillium genus elucidates a diverse pangenome and 15 lateral gene transfer events.</title>
        <authorList>
            <person name="Petersen C."/>
            <person name="Sorensen T."/>
            <person name="Nielsen M.R."/>
            <person name="Sondergaard T.E."/>
            <person name="Sorensen J.L."/>
            <person name="Fitzpatrick D.A."/>
            <person name="Frisvad J.C."/>
            <person name="Nielsen K.L."/>
        </authorList>
    </citation>
    <scope>NUCLEOTIDE SEQUENCE [LARGE SCALE GENOMIC DNA]</scope>
    <source>
        <strain evidence="1 2">IBT 29057</strain>
    </source>
</reference>
<organism evidence="1 2">
    <name type="scientific">Penicillium hetheringtonii</name>
    <dbReference type="NCBI Taxonomy" id="911720"/>
    <lineage>
        <taxon>Eukaryota</taxon>
        <taxon>Fungi</taxon>
        <taxon>Dikarya</taxon>
        <taxon>Ascomycota</taxon>
        <taxon>Pezizomycotina</taxon>
        <taxon>Eurotiomycetes</taxon>
        <taxon>Eurotiomycetidae</taxon>
        <taxon>Eurotiales</taxon>
        <taxon>Aspergillaceae</taxon>
        <taxon>Penicillium</taxon>
    </lineage>
</organism>
<dbReference type="Proteomes" id="UP001216150">
    <property type="component" value="Unassembled WGS sequence"/>
</dbReference>
<evidence type="ECO:0000313" key="2">
    <source>
        <dbReference type="Proteomes" id="UP001216150"/>
    </source>
</evidence>
<sequence length="60" mass="6511">MVPADEGHLKKQSVYPTSDVSSIIIASLPSNTLVPTKTKAFILLYKDFSTTDLGQALTRT</sequence>
<keyword evidence="2" id="KW-1185">Reference proteome</keyword>
<proteinExistence type="predicted"/>
<comment type="caution">
    <text evidence="1">The sequence shown here is derived from an EMBL/GenBank/DDBJ whole genome shotgun (WGS) entry which is preliminary data.</text>
</comment>